<dbReference type="Pfam" id="PF05199">
    <property type="entry name" value="GMC_oxred_C"/>
    <property type="match status" value="1"/>
</dbReference>
<dbReference type="PROSITE" id="PS00624">
    <property type="entry name" value="GMC_OXRED_2"/>
    <property type="match status" value="1"/>
</dbReference>
<keyword evidence="4 5" id="KW-0274">FAD</keyword>
<dbReference type="InterPro" id="IPR012132">
    <property type="entry name" value="GMC_OxRdtase"/>
</dbReference>
<dbReference type="GO" id="GO:0016614">
    <property type="term" value="F:oxidoreductase activity, acting on CH-OH group of donors"/>
    <property type="evidence" value="ECO:0007669"/>
    <property type="project" value="InterPro"/>
</dbReference>
<comment type="caution">
    <text evidence="7">The sequence shown here is derived from an EMBL/GenBank/DDBJ whole genome shotgun (WGS) entry which is preliminary data.</text>
</comment>
<dbReference type="InterPro" id="IPR000172">
    <property type="entry name" value="GMC_OxRdtase_N"/>
</dbReference>
<evidence type="ECO:0000259" key="6">
    <source>
        <dbReference type="PROSITE" id="PS00624"/>
    </source>
</evidence>
<feature type="binding site" evidence="5">
    <location>
        <position position="229"/>
    </location>
    <ligand>
        <name>FAD</name>
        <dbReference type="ChEBI" id="CHEBI:57692"/>
    </ligand>
</feature>
<sequence>MLFRPLVGGGSAGSAIAVRLSENPNVRVLLLEAGGDPNPISYVPATASYMFLHPSVDWQYKTASQPNSGYGIIKRVCKNIGHCRNALSFFNAIAGGSSNSNFMIYNRGNPRDFDRWALHTGDARWKYKNVEKYFRKIEDYFGTWDGNGGDIHNGPLRVEAVVYRPGLDDVLKAAQEKGYSIRDQNADQKQGFSPLDLTQKRGVRFSTYRAYIRPNLRRKNLVIYRYTLVTKVDIYKTYLKRVKNTVHLDESKRATGISYLRHGVKGYASASKEIIVSGGTINSPQILMLSGIGPKEHLQQVGVQPLVDLPVGSTLQDHVSTAIGPFIMNKSESLILHRDVDFNALVNYFRNGKGPLTSPQACVAVGLVSTPGHSTDWPNIMYTVASLGMFFGLPYILDTAFSTGKLAESYLGPYVGQDSHVILVTLGLPRSRGFIRLKDNNPLSQPIIDPQYFTDPTDSDIKAMVRGVELIVDLYENTTALQKLNSRLPPTKLPGCENYVLRSPEYYECFIKTVTITNYHPASSLPMGRPYDPHAVVDSQLRVIGVKGLRVCDASVMPYVTNTNTNAPTIMIGEMCADMIKKTWNLL</sequence>
<dbReference type="Gene3D" id="3.50.50.60">
    <property type="entry name" value="FAD/NAD(P)-binding domain"/>
    <property type="match status" value="1"/>
</dbReference>
<comment type="similarity">
    <text evidence="2">Belongs to the GMC oxidoreductase family.</text>
</comment>
<dbReference type="SUPFAM" id="SSF54373">
    <property type="entry name" value="FAD-linked reductases, C-terminal domain"/>
    <property type="match status" value="1"/>
</dbReference>
<comment type="cofactor">
    <cofactor evidence="1 5">
        <name>FAD</name>
        <dbReference type="ChEBI" id="CHEBI:57692"/>
    </cofactor>
</comment>
<dbReference type="SUPFAM" id="SSF51905">
    <property type="entry name" value="FAD/NAD(P)-binding domain"/>
    <property type="match status" value="1"/>
</dbReference>
<dbReference type="PIRSF" id="PIRSF000137">
    <property type="entry name" value="Alcohol_oxidase"/>
    <property type="match status" value="1"/>
</dbReference>
<evidence type="ECO:0000256" key="2">
    <source>
        <dbReference type="ARBA" id="ARBA00010790"/>
    </source>
</evidence>
<dbReference type="OMA" id="RWNMWID"/>
<keyword evidence="8" id="KW-1185">Reference proteome</keyword>
<evidence type="ECO:0000313" key="8">
    <source>
        <dbReference type="Proteomes" id="UP000094527"/>
    </source>
</evidence>
<protein>
    <submittedName>
        <fullName evidence="7">Glucose dehydrogenase [FAD, quinone]</fullName>
    </submittedName>
</protein>
<dbReference type="EMBL" id="LJIJ01000341">
    <property type="protein sequence ID" value="ODM98588.1"/>
    <property type="molecule type" value="Genomic_DNA"/>
</dbReference>
<dbReference type="InterPro" id="IPR007867">
    <property type="entry name" value="GMC_OxRtase_C"/>
</dbReference>
<dbReference type="InterPro" id="IPR036188">
    <property type="entry name" value="FAD/NAD-bd_sf"/>
</dbReference>
<reference evidence="7 8" key="1">
    <citation type="journal article" date="2016" name="Genome Biol. Evol.">
        <title>Gene Family Evolution Reflects Adaptation to Soil Environmental Stressors in the Genome of the Collembolan Orchesella cincta.</title>
        <authorList>
            <person name="Faddeeva-Vakhrusheva A."/>
            <person name="Derks M.F."/>
            <person name="Anvar S.Y."/>
            <person name="Agamennone V."/>
            <person name="Suring W."/>
            <person name="Smit S."/>
            <person name="van Straalen N.M."/>
            <person name="Roelofs D."/>
        </authorList>
    </citation>
    <scope>NUCLEOTIDE SEQUENCE [LARGE SCALE GENOMIC DNA]</scope>
    <source>
        <tissue evidence="7">Mixed pool</tissue>
    </source>
</reference>
<dbReference type="PANTHER" id="PTHR11552">
    <property type="entry name" value="GLUCOSE-METHANOL-CHOLINE GMC OXIDOREDUCTASE"/>
    <property type="match status" value="1"/>
</dbReference>
<evidence type="ECO:0000256" key="1">
    <source>
        <dbReference type="ARBA" id="ARBA00001974"/>
    </source>
</evidence>
<evidence type="ECO:0000313" key="7">
    <source>
        <dbReference type="EMBL" id="ODM98588.1"/>
    </source>
</evidence>
<dbReference type="PANTHER" id="PTHR11552:SF147">
    <property type="entry name" value="CHOLINE DEHYDROGENASE, MITOCHONDRIAL"/>
    <property type="match status" value="1"/>
</dbReference>
<keyword evidence="3" id="KW-0285">Flavoprotein</keyword>
<dbReference type="Gene3D" id="3.30.560.10">
    <property type="entry name" value="Glucose Oxidase, domain 3"/>
    <property type="match status" value="1"/>
</dbReference>
<organism evidence="7 8">
    <name type="scientific">Orchesella cincta</name>
    <name type="common">Springtail</name>
    <name type="synonym">Podura cincta</name>
    <dbReference type="NCBI Taxonomy" id="48709"/>
    <lineage>
        <taxon>Eukaryota</taxon>
        <taxon>Metazoa</taxon>
        <taxon>Ecdysozoa</taxon>
        <taxon>Arthropoda</taxon>
        <taxon>Hexapoda</taxon>
        <taxon>Collembola</taxon>
        <taxon>Entomobryomorpha</taxon>
        <taxon>Entomobryoidea</taxon>
        <taxon>Orchesellidae</taxon>
        <taxon>Orchesellinae</taxon>
        <taxon>Orchesella</taxon>
    </lineage>
</organism>
<proteinExistence type="inferred from homology"/>
<dbReference type="Pfam" id="PF00732">
    <property type="entry name" value="GMC_oxred_N"/>
    <property type="match status" value="1"/>
</dbReference>
<gene>
    <name evidence="7" type="ORF">Ocin01_08106</name>
</gene>
<accession>A0A1D2N025</accession>
<dbReference type="Proteomes" id="UP000094527">
    <property type="component" value="Unassembled WGS sequence"/>
</dbReference>
<dbReference type="OrthoDB" id="269227at2759"/>
<dbReference type="STRING" id="48709.A0A1D2N025"/>
<evidence type="ECO:0000256" key="5">
    <source>
        <dbReference type="PIRSR" id="PIRSR000137-2"/>
    </source>
</evidence>
<feature type="domain" description="Glucose-methanol-choline oxidoreductase N-terminal" evidence="6">
    <location>
        <begin position="279"/>
        <end position="293"/>
    </location>
</feature>
<name>A0A1D2N025_ORCCI</name>
<evidence type="ECO:0000256" key="4">
    <source>
        <dbReference type="ARBA" id="ARBA00022827"/>
    </source>
</evidence>
<dbReference type="AlphaFoldDB" id="A0A1D2N025"/>
<dbReference type="GO" id="GO:0050660">
    <property type="term" value="F:flavin adenine dinucleotide binding"/>
    <property type="evidence" value="ECO:0007669"/>
    <property type="project" value="InterPro"/>
</dbReference>
<evidence type="ECO:0000256" key="3">
    <source>
        <dbReference type="ARBA" id="ARBA00022630"/>
    </source>
</evidence>